<dbReference type="EMBL" id="RRZK01000008">
    <property type="protein sequence ID" value="TDB65614.1"/>
    <property type="molecule type" value="Genomic_DNA"/>
</dbReference>
<dbReference type="Proteomes" id="UP000295254">
    <property type="component" value="Unassembled WGS sequence"/>
</dbReference>
<dbReference type="Gene3D" id="2.60.40.1090">
    <property type="entry name" value="Fimbrial-type adhesion domain"/>
    <property type="match status" value="1"/>
</dbReference>
<feature type="domain" description="Fimbrial-type adhesion" evidence="2">
    <location>
        <begin position="198"/>
        <end position="337"/>
    </location>
</feature>
<feature type="signal peptide" evidence="1">
    <location>
        <begin position="1"/>
        <end position="22"/>
    </location>
</feature>
<keyword evidence="1" id="KW-0732">Signal</keyword>
<protein>
    <recommendedName>
        <fullName evidence="2">Fimbrial-type adhesion domain-containing protein</fullName>
    </recommendedName>
</protein>
<dbReference type="PANTHER" id="PTHR33420">
    <property type="entry name" value="FIMBRIAL SUBUNIT ELFA-RELATED"/>
    <property type="match status" value="1"/>
</dbReference>
<dbReference type="GO" id="GO:0043709">
    <property type="term" value="P:cell adhesion involved in single-species biofilm formation"/>
    <property type="evidence" value="ECO:0007669"/>
    <property type="project" value="TreeGrafter"/>
</dbReference>
<dbReference type="PANTHER" id="PTHR33420:SF26">
    <property type="entry name" value="FIMBRIAL SUBUNIT"/>
    <property type="match status" value="1"/>
</dbReference>
<sequence length="337" mass="35553">MRHCWVKRLANVSLVVASVVNALFYSLAFSADCTGLAVSSCAITAPTTYLANSNPINSQIANGVVNGLNVSYSYTCRVASGGYTVVGISSESSFSGGDFLTNVNNLVFRAAPTLVGKLGGIDNRINLHVVYDDGTQCVSGSYTNKVFDVVKVGPLTAQAPIGLTLKYTSSLLTNRYNTSNGGGSVAITPFPQPVSISLIAPTCNVVDNALQANFGSMEKRKFTGLGVMPYAMTKRVDLNCSSAAMTINYKLEASSYIDQQGGVAGLSADSTAAGIGYRVTDLRRNNALVAFGTVYTLNKPVNELTSYLEYLITAKQTAAQVKPGSANALLTFTLNYQ</sequence>
<reference evidence="4" key="1">
    <citation type="journal article" date="2019" name="bioRxiv">
        <title>Bacterially produced spermidine induces plant systemic susceptibility to pathogens.</title>
        <authorList>
            <person name="Melnyk R.A."/>
            <person name="Beskrovnaya P.A."/>
            <person name="Liu Z."/>
            <person name="Song Y."/>
            <person name="Haney C.H."/>
        </authorList>
    </citation>
    <scope>NUCLEOTIDE SEQUENCE [LARGE SCALE GENOMIC DNA]</scope>
    <source>
        <strain evidence="4">Dha-51</strain>
    </source>
</reference>
<dbReference type="GO" id="GO:0009289">
    <property type="term" value="C:pilus"/>
    <property type="evidence" value="ECO:0007669"/>
    <property type="project" value="InterPro"/>
</dbReference>
<dbReference type="Pfam" id="PF00419">
    <property type="entry name" value="Fimbrial"/>
    <property type="match status" value="1"/>
</dbReference>
<evidence type="ECO:0000313" key="3">
    <source>
        <dbReference type="EMBL" id="TDB65614.1"/>
    </source>
</evidence>
<dbReference type="SUPFAM" id="SSF49401">
    <property type="entry name" value="Bacterial adhesins"/>
    <property type="match status" value="1"/>
</dbReference>
<comment type="caution">
    <text evidence="3">The sequence shown here is derived from an EMBL/GenBank/DDBJ whole genome shotgun (WGS) entry which is preliminary data.</text>
</comment>
<organism evidence="3 4">
    <name type="scientific">Pseudomonas vancouverensis</name>
    <dbReference type="NCBI Taxonomy" id="95300"/>
    <lineage>
        <taxon>Bacteria</taxon>
        <taxon>Pseudomonadati</taxon>
        <taxon>Pseudomonadota</taxon>
        <taxon>Gammaproteobacteria</taxon>
        <taxon>Pseudomonadales</taxon>
        <taxon>Pseudomonadaceae</taxon>
        <taxon>Pseudomonas</taxon>
    </lineage>
</organism>
<evidence type="ECO:0000259" key="2">
    <source>
        <dbReference type="Pfam" id="PF00419"/>
    </source>
</evidence>
<dbReference type="InterPro" id="IPR050263">
    <property type="entry name" value="Bact_Fimbrial_Adh_Pro"/>
</dbReference>
<accession>A0A1H2N2U9</accession>
<feature type="chain" id="PRO_5044371899" description="Fimbrial-type adhesion domain-containing protein" evidence="1">
    <location>
        <begin position="23"/>
        <end position="337"/>
    </location>
</feature>
<dbReference type="OrthoDB" id="6052505at2"/>
<gene>
    <name evidence="3" type="ORF">EIY72_08880</name>
</gene>
<evidence type="ECO:0000256" key="1">
    <source>
        <dbReference type="SAM" id="SignalP"/>
    </source>
</evidence>
<proteinExistence type="predicted"/>
<evidence type="ECO:0000313" key="4">
    <source>
        <dbReference type="Proteomes" id="UP000295254"/>
    </source>
</evidence>
<dbReference type="AlphaFoldDB" id="A0A1H2N2U9"/>
<dbReference type="InterPro" id="IPR036937">
    <property type="entry name" value="Adhesion_dom_fimbrial_sf"/>
</dbReference>
<name>A0A1H2N2U9_PSEVA</name>
<keyword evidence="4" id="KW-1185">Reference proteome</keyword>
<dbReference type="InterPro" id="IPR008966">
    <property type="entry name" value="Adhesion_dom_sf"/>
</dbReference>
<dbReference type="InterPro" id="IPR000259">
    <property type="entry name" value="Adhesion_dom_fimbrial"/>
</dbReference>
<dbReference type="STRING" id="95300.SAMN05216558_1644"/>